<sequence length="53" mass="6296">MSTQSPRTLFFAVELVVVAPDHFERWRDKRDGQQYQLIRCGRVFSCFIHSSFC</sequence>
<organism evidence="1">
    <name type="scientific">Brassica campestris</name>
    <name type="common">Field mustard</name>
    <dbReference type="NCBI Taxonomy" id="3711"/>
    <lineage>
        <taxon>Eukaryota</taxon>
        <taxon>Viridiplantae</taxon>
        <taxon>Streptophyta</taxon>
        <taxon>Embryophyta</taxon>
        <taxon>Tracheophyta</taxon>
        <taxon>Spermatophyta</taxon>
        <taxon>Magnoliopsida</taxon>
        <taxon>eudicotyledons</taxon>
        <taxon>Gunneridae</taxon>
        <taxon>Pentapetalae</taxon>
        <taxon>rosids</taxon>
        <taxon>malvids</taxon>
        <taxon>Brassicales</taxon>
        <taxon>Brassicaceae</taxon>
        <taxon>Brassiceae</taxon>
        <taxon>Brassica</taxon>
    </lineage>
</organism>
<protein>
    <submittedName>
        <fullName evidence="1">Sku5-like 5</fullName>
    </submittedName>
</protein>
<accession>A8IXR7</accession>
<proteinExistence type="evidence at transcript level"/>
<name>A8IXR7_BRACM</name>
<dbReference type="AlphaFoldDB" id="A8IXR7"/>
<reference evidence="1" key="1">
    <citation type="submission" date="2007-09" db="EMBL/GenBank/DDBJ databases">
        <title>Brassica rapa (cv. Osome) full length cDNA library.</title>
        <authorList>
            <person name="Nou I.S."/>
            <person name="Lee I.H."/>
            <person name="Bataa A."/>
        </authorList>
    </citation>
    <scope>NUCLEOTIDE SEQUENCE</scope>
</reference>
<dbReference type="EMBL" id="EU186355">
    <property type="protein sequence ID" value="ABV89644.1"/>
    <property type="molecule type" value="mRNA"/>
</dbReference>
<evidence type="ECO:0000313" key="1">
    <source>
        <dbReference type="EMBL" id="ABV89644.1"/>
    </source>
</evidence>